<dbReference type="EMBL" id="JACIFZ010000009">
    <property type="protein sequence ID" value="MBB4224951.1"/>
    <property type="molecule type" value="Genomic_DNA"/>
</dbReference>
<dbReference type="GO" id="GO:0032259">
    <property type="term" value="P:methylation"/>
    <property type="evidence" value="ECO:0007669"/>
    <property type="project" value="UniProtKB-KW"/>
</dbReference>
<keyword evidence="6" id="KW-0808">Transferase</keyword>
<organism evidence="6 7">
    <name type="scientific">Variovorax guangxiensis</name>
    <dbReference type="NCBI Taxonomy" id="1775474"/>
    <lineage>
        <taxon>Bacteria</taxon>
        <taxon>Pseudomonadati</taxon>
        <taxon>Pseudomonadota</taxon>
        <taxon>Betaproteobacteria</taxon>
        <taxon>Burkholderiales</taxon>
        <taxon>Comamonadaceae</taxon>
        <taxon>Variovorax</taxon>
    </lineage>
</organism>
<protein>
    <submittedName>
        <fullName evidence="6">Protein-S-isoprenylcysteine O-methyltransferase Ste14</fullName>
    </submittedName>
</protein>
<dbReference type="Proteomes" id="UP000524450">
    <property type="component" value="Unassembled WGS sequence"/>
</dbReference>
<feature type="transmembrane region" description="Helical" evidence="5">
    <location>
        <begin position="44"/>
        <end position="65"/>
    </location>
</feature>
<evidence type="ECO:0000313" key="6">
    <source>
        <dbReference type="EMBL" id="MBB4224951.1"/>
    </source>
</evidence>
<sequence length="201" mass="22560">MPLSLFIARHRDAISRLFWLLALVTLLLTERVFADRLMGNVLLTIGLMLIGLAIVGRLWCALYIGGRKNDELVCEGPYSMTRNPQYFFSLLGFLGLGLSTRSVSFALSAGLFFAAVYPCVIASEEAFLRNKFGAAFEAYCERTPRFFPSIVLYREPDACEVRPRYFHRTAGDVVWFVWLVGVVALADALGTRLVTPLFVVF</sequence>
<evidence type="ECO:0000313" key="7">
    <source>
        <dbReference type="Proteomes" id="UP000524450"/>
    </source>
</evidence>
<gene>
    <name evidence="6" type="ORF">GGD71_005760</name>
</gene>
<dbReference type="GO" id="GO:0008168">
    <property type="term" value="F:methyltransferase activity"/>
    <property type="evidence" value="ECO:0007669"/>
    <property type="project" value="UniProtKB-KW"/>
</dbReference>
<feature type="transmembrane region" description="Helical" evidence="5">
    <location>
        <begin position="175"/>
        <end position="200"/>
    </location>
</feature>
<dbReference type="PANTHER" id="PTHR43847">
    <property type="entry name" value="BLL3993 PROTEIN"/>
    <property type="match status" value="1"/>
</dbReference>
<dbReference type="RefSeq" id="WP_184641800.1">
    <property type="nucleotide sequence ID" value="NZ_JACIFZ010000009.1"/>
</dbReference>
<dbReference type="GO" id="GO:0012505">
    <property type="term" value="C:endomembrane system"/>
    <property type="evidence" value="ECO:0007669"/>
    <property type="project" value="UniProtKB-SubCell"/>
</dbReference>
<keyword evidence="2 5" id="KW-0812">Transmembrane</keyword>
<evidence type="ECO:0000256" key="3">
    <source>
        <dbReference type="ARBA" id="ARBA00022989"/>
    </source>
</evidence>
<evidence type="ECO:0000256" key="5">
    <source>
        <dbReference type="SAM" id="Phobius"/>
    </source>
</evidence>
<comment type="subcellular location">
    <subcellularLocation>
        <location evidence="1">Endomembrane system</location>
        <topology evidence="1">Multi-pass membrane protein</topology>
    </subcellularLocation>
</comment>
<evidence type="ECO:0000256" key="2">
    <source>
        <dbReference type="ARBA" id="ARBA00022692"/>
    </source>
</evidence>
<comment type="caution">
    <text evidence="6">The sequence shown here is derived from an EMBL/GenBank/DDBJ whole genome shotgun (WGS) entry which is preliminary data.</text>
</comment>
<accession>A0A840G6S8</accession>
<proteinExistence type="predicted"/>
<reference evidence="6 7" key="1">
    <citation type="submission" date="2020-08" db="EMBL/GenBank/DDBJ databases">
        <title>Genomic Encyclopedia of Type Strains, Phase IV (KMG-V): Genome sequencing to study the core and pangenomes of soil and plant-associated prokaryotes.</title>
        <authorList>
            <person name="Whitman W."/>
        </authorList>
    </citation>
    <scope>NUCLEOTIDE SEQUENCE [LARGE SCALE GENOMIC DNA]</scope>
    <source>
        <strain evidence="6 7">34/80</strain>
    </source>
</reference>
<dbReference type="InterPro" id="IPR052527">
    <property type="entry name" value="Metal_cation-efflux_comp"/>
</dbReference>
<evidence type="ECO:0000256" key="1">
    <source>
        <dbReference type="ARBA" id="ARBA00004127"/>
    </source>
</evidence>
<keyword evidence="4 5" id="KW-0472">Membrane</keyword>
<dbReference type="Gene3D" id="1.20.120.1630">
    <property type="match status" value="1"/>
</dbReference>
<name>A0A840G6S8_9BURK</name>
<feature type="transmembrane region" description="Helical" evidence="5">
    <location>
        <begin position="86"/>
        <end position="117"/>
    </location>
</feature>
<evidence type="ECO:0000256" key="4">
    <source>
        <dbReference type="ARBA" id="ARBA00023136"/>
    </source>
</evidence>
<dbReference type="InterPro" id="IPR007318">
    <property type="entry name" value="Phopholipid_MeTrfase"/>
</dbReference>
<keyword evidence="6" id="KW-0489">Methyltransferase</keyword>
<dbReference type="PANTHER" id="PTHR43847:SF1">
    <property type="entry name" value="BLL3993 PROTEIN"/>
    <property type="match status" value="1"/>
</dbReference>
<keyword evidence="3 5" id="KW-1133">Transmembrane helix</keyword>
<dbReference type="Pfam" id="PF04191">
    <property type="entry name" value="PEMT"/>
    <property type="match status" value="1"/>
</dbReference>
<dbReference type="AlphaFoldDB" id="A0A840G6S8"/>